<comment type="caution">
    <text evidence="2">The sequence shown here is derived from an EMBL/GenBank/DDBJ whole genome shotgun (WGS) entry which is preliminary data.</text>
</comment>
<dbReference type="Pfam" id="PF00480">
    <property type="entry name" value="ROK"/>
    <property type="match status" value="1"/>
</dbReference>
<dbReference type="InterPro" id="IPR036388">
    <property type="entry name" value="WH-like_DNA-bd_sf"/>
</dbReference>
<dbReference type="InterPro" id="IPR043129">
    <property type="entry name" value="ATPase_NBD"/>
</dbReference>
<gene>
    <name evidence="2" type="ORF">EYW49_02850</name>
</gene>
<evidence type="ECO:0000313" key="3">
    <source>
        <dbReference type="Proteomes" id="UP000292781"/>
    </source>
</evidence>
<dbReference type="Gene3D" id="1.10.10.10">
    <property type="entry name" value="Winged helix-like DNA-binding domain superfamily/Winged helix DNA-binding domain"/>
    <property type="match status" value="1"/>
</dbReference>
<proteinExistence type="inferred from homology"/>
<dbReference type="RefSeq" id="WP_131305850.1">
    <property type="nucleotide sequence ID" value="NZ_SJFN01000003.1"/>
</dbReference>
<keyword evidence="3" id="KW-1185">Reference proteome</keyword>
<dbReference type="InterPro" id="IPR000600">
    <property type="entry name" value="ROK"/>
</dbReference>
<dbReference type="PANTHER" id="PTHR18964">
    <property type="entry name" value="ROK (REPRESSOR, ORF, KINASE) FAMILY"/>
    <property type="match status" value="1"/>
</dbReference>
<dbReference type="AlphaFoldDB" id="A0A4Q9VWI4"/>
<evidence type="ECO:0000313" key="2">
    <source>
        <dbReference type="EMBL" id="TBW40685.1"/>
    </source>
</evidence>
<reference evidence="2 3" key="1">
    <citation type="submission" date="2019-02" db="EMBL/GenBank/DDBJ databases">
        <title>Siculibacillus lacustris gen. nov., sp. nov., a new rosette-forming bacterium isolated from a freshwater crater lake (Lake St. Ana, Romania).</title>
        <authorList>
            <person name="Felfoldi T."/>
            <person name="Marton Z."/>
            <person name="Szabo A."/>
            <person name="Mentes A."/>
            <person name="Boka K."/>
            <person name="Marialigeti K."/>
            <person name="Mathe I."/>
            <person name="Koncz M."/>
            <person name="Schumann P."/>
            <person name="Toth E."/>
        </authorList>
    </citation>
    <scope>NUCLEOTIDE SEQUENCE [LARGE SCALE GENOMIC DNA]</scope>
    <source>
        <strain evidence="2 3">SA-279</strain>
    </source>
</reference>
<dbReference type="OrthoDB" id="9810372at2"/>
<dbReference type="PANTHER" id="PTHR18964:SF149">
    <property type="entry name" value="BIFUNCTIONAL UDP-N-ACETYLGLUCOSAMINE 2-EPIMERASE_N-ACETYLMANNOSAMINE KINASE"/>
    <property type="match status" value="1"/>
</dbReference>
<dbReference type="SUPFAM" id="SSF46785">
    <property type="entry name" value="Winged helix' DNA-binding domain"/>
    <property type="match status" value="1"/>
</dbReference>
<dbReference type="SUPFAM" id="SSF53067">
    <property type="entry name" value="Actin-like ATPase domain"/>
    <property type="match status" value="1"/>
</dbReference>
<comment type="similarity">
    <text evidence="1">Belongs to the ROK (NagC/XylR) family.</text>
</comment>
<evidence type="ECO:0000256" key="1">
    <source>
        <dbReference type="ARBA" id="ARBA00006479"/>
    </source>
</evidence>
<sequence>MKTADPELMRAINRFHVVDAIRRFGPIARVEICERTELSPTTVSAITAALIDDRLIMPIAIGGVRDETARGRPRVQLTLNPDAAYVVGVKLAPDQITVATTNFRADVLESLTVPVRLARQSAAVIADLVEDGVRRSVADAGLTMAQVAGVCVGLPGIVARDAGVCRRSPIFGERDVPFAAALAARLAVPVTLDNDVNLVTLAEHWFGRGRGLDDFLVVSVEQSLGLGIIHRGEVFRAPNGLGPDLGDLLVRTPTGADVRLGEVASGAAILAEIAARSEPERAELLTGSGRGIIVARDLAEAGDADVTAVLAQAGVALGLVVANLIALFAPPRIILVGAVVDFGPPFLGPLTRTVEAWTPGGLGDVTEIVHQRWGDDIWARGAAAMTLRNLYGSPWNTTGPVTRRPPR</sequence>
<accession>A0A4Q9VWI4</accession>
<dbReference type="InterPro" id="IPR036390">
    <property type="entry name" value="WH_DNA-bd_sf"/>
</dbReference>
<dbReference type="Proteomes" id="UP000292781">
    <property type="component" value="Unassembled WGS sequence"/>
</dbReference>
<protein>
    <submittedName>
        <fullName evidence="2">ROK family transcriptional regulator</fullName>
    </submittedName>
</protein>
<organism evidence="2 3">
    <name type="scientific">Siculibacillus lacustris</name>
    <dbReference type="NCBI Taxonomy" id="1549641"/>
    <lineage>
        <taxon>Bacteria</taxon>
        <taxon>Pseudomonadati</taxon>
        <taxon>Pseudomonadota</taxon>
        <taxon>Alphaproteobacteria</taxon>
        <taxon>Hyphomicrobiales</taxon>
        <taxon>Ancalomicrobiaceae</taxon>
        <taxon>Siculibacillus</taxon>
    </lineage>
</organism>
<dbReference type="Gene3D" id="3.30.420.40">
    <property type="match status" value="2"/>
</dbReference>
<dbReference type="EMBL" id="SJFN01000003">
    <property type="protein sequence ID" value="TBW40685.1"/>
    <property type="molecule type" value="Genomic_DNA"/>
</dbReference>
<name>A0A4Q9VWI4_9HYPH</name>